<proteinExistence type="predicted"/>
<name>A0A2C5ZRT7_9HYPO</name>
<dbReference type="AlphaFoldDB" id="A0A2C5ZRT7"/>
<feature type="chain" id="PRO_5012225843" evidence="2">
    <location>
        <begin position="20"/>
        <end position="370"/>
    </location>
</feature>
<evidence type="ECO:0000313" key="4">
    <source>
        <dbReference type="Proteomes" id="UP000224854"/>
    </source>
</evidence>
<evidence type="ECO:0000256" key="2">
    <source>
        <dbReference type="SAM" id="SignalP"/>
    </source>
</evidence>
<feature type="region of interest" description="Disordered" evidence="1">
    <location>
        <begin position="319"/>
        <end position="343"/>
    </location>
</feature>
<comment type="caution">
    <text evidence="3">The sequence shown here is derived from an EMBL/GenBank/DDBJ whole genome shotgun (WGS) entry which is preliminary data.</text>
</comment>
<keyword evidence="4" id="KW-1185">Reference proteome</keyword>
<dbReference type="Proteomes" id="UP000224854">
    <property type="component" value="Unassembled WGS sequence"/>
</dbReference>
<dbReference type="OrthoDB" id="4863351at2759"/>
<gene>
    <name evidence="3" type="ORF">CDD82_5592</name>
</gene>
<sequence length="370" mass="41756">MINSFTKFGLCLLLACANCQVEDDTTYFVDYNPWVRRSPQVRGSIRSMMAMSRNAPVPYKEAPLTAALGVNLTLVRPEWRTRLYWRQEILPTTLNVSIDVNSHLDAEFITEGNIKVSSSTAVVDISKEGWKVIEGRDEASSKGLELSGEVQIAWFKMVAKNTFNVHGVKKWSDERNSEGVKRRSFQTAVSYDGKCSKNQICRALTWTYIKTFSGTCLRYPLIDVSACKQTEFSNAPANYSLAVFNPKTSPILKTVAGQFFKLAAFDGNRTGPQLHGVMMHRHEAVEQSYQEAPCTFSYTLRKPDGTPLRTQGLLFESFEDSKRRKREGGAQGPKDAESDQEPEIVIIHDDIEELLRQGNVPLDGNFSWEW</sequence>
<keyword evidence="2" id="KW-0732">Signal</keyword>
<organism evidence="3 4">
    <name type="scientific">Ophiocordyceps australis</name>
    <dbReference type="NCBI Taxonomy" id="1399860"/>
    <lineage>
        <taxon>Eukaryota</taxon>
        <taxon>Fungi</taxon>
        <taxon>Dikarya</taxon>
        <taxon>Ascomycota</taxon>
        <taxon>Pezizomycotina</taxon>
        <taxon>Sordariomycetes</taxon>
        <taxon>Hypocreomycetidae</taxon>
        <taxon>Hypocreales</taxon>
        <taxon>Ophiocordycipitaceae</taxon>
        <taxon>Ophiocordyceps</taxon>
    </lineage>
</organism>
<feature type="signal peptide" evidence="2">
    <location>
        <begin position="1"/>
        <end position="19"/>
    </location>
</feature>
<evidence type="ECO:0000256" key="1">
    <source>
        <dbReference type="SAM" id="MobiDB-lite"/>
    </source>
</evidence>
<evidence type="ECO:0000313" key="3">
    <source>
        <dbReference type="EMBL" id="PHH82572.1"/>
    </source>
</evidence>
<protein>
    <submittedName>
        <fullName evidence="3">Uncharacterized protein</fullName>
    </submittedName>
</protein>
<accession>A0A2C5ZRT7</accession>
<reference evidence="3 4" key="1">
    <citation type="submission" date="2017-06" db="EMBL/GenBank/DDBJ databases">
        <title>Ant-infecting Ophiocordyceps genomes reveal a high diversity of potential behavioral manipulation genes and a possible major role for enterotoxins.</title>
        <authorList>
            <person name="De Bekker C."/>
            <person name="Evans H.C."/>
            <person name="Brachmann A."/>
            <person name="Hughes D.P."/>
        </authorList>
    </citation>
    <scope>NUCLEOTIDE SEQUENCE [LARGE SCALE GENOMIC DNA]</scope>
    <source>
        <strain evidence="3 4">1348a</strain>
    </source>
</reference>
<dbReference type="EMBL" id="NJEU01000052">
    <property type="protein sequence ID" value="PHH82572.1"/>
    <property type="molecule type" value="Genomic_DNA"/>
</dbReference>